<keyword evidence="6" id="KW-1185">Reference proteome</keyword>
<reference evidence="6" key="1">
    <citation type="journal article" date="2019" name="Gigascience">
        <title>De novo genome assembly of the endangered Acer yangbiense, a plant species with extremely small populations endemic to Yunnan Province, China.</title>
        <authorList>
            <person name="Yang J."/>
            <person name="Wariss H.M."/>
            <person name="Tao L."/>
            <person name="Zhang R."/>
            <person name="Yun Q."/>
            <person name="Hollingsworth P."/>
            <person name="Dao Z."/>
            <person name="Luo G."/>
            <person name="Guo H."/>
            <person name="Ma Y."/>
            <person name="Sun W."/>
        </authorList>
    </citation>
    <scope>NUCLEOTIDE SEQUENCE [LARGE SCALE GENOMIC DNA]</scope>
    <source>
        <strain evidence="6">cv. Malutang</strain>
    </source>
</reference>
<proteinExistence type="predicted"/>
<dbReference type="PANTHER" id="PTHR42648">
    <property type="entry name" value="TRANSPOSASE, PUTATIVE-RELATED"/>
    <property type="match status" value="1"/>
</dbReference>
<dbReference type="GO" id="GO:0006508">
    <property type="term" value="P:proteolysis"/>
    <property type="evidence" value="ECO:0007669"/>
    <property type="project" value="UniProtKB-KW"/>
</dbReference>
<organism evidence="5 6">
    <name type="scientific">Acer yangbiense</name>
    <dbReference type="NCBI Taxonomy" id="1000413"/>
    <lineage>
        <taxon>Eukaryota</taxon>
        <taxon>Viridiplantae</taxon>
        <taxon>Streptophyta</taxon>
        <taxon>Embryophyta</taxon>
        <taxon>Tracheophyta</taxon>
        <taxon>Spermatophyta</taxon>
        <taxon>Magnoliopsida</taxon>
        <taxon>eudicotyledons</taxon>
        <taxon>Gunneridae</taxon>
        <taxon>Pentapetalae</taxon>
        <taxon>rosids</taxon>
        <taxon>malvids</taxon>
        <taxon>Sapindales</taxon>
        <taxon>Sapindaceae</taxon>
        <taxon>Hippocastanoideae</taxon>
        <taxon>Acereae</taxon>
        <taxon>Acer</taxon>
    </lineage>
</organism>
<dbReference type="InterPro" id="IPR054722">
    <property type="entry name" value="PolX-like_BBD"/>
</dbReference>
<feature type="domain" description="Retroviral polymerase SH3-like" evidence="4">
    <location>
        <begin position="228"/>
        <end position="258"/>
    </location>
</feature>
<dbReference type="GO" id="GO:0008233">
    <property type="term" value="F:peptidase activity"/>
    <property type="evidence" value="ECO:0007669"/>
    <property type="project" value="UniProtKB-KW"/>
</dbReference>
<dbReference type="InterPro" id="IPR025724">
    <property type="entry name" value="GAG-pre-integrase_dom"/>
</dbReference>
<sequence length="311" mass="34751">MGNDVCCKVTGIGTVKLKMHDGVIRTLSNVKFVPDLKRNPISLGVLDASGFCYKAQNGTLKVTKGSLVVMKGEKKNGLYLLNSVAVTSSAAISSPKIDYKTSLWHRRLAHVNEKGLMELSKQGLLCGDKLEKLSFCEHYVYGKMSIVKFNVENQTGKKLKKLRTDNGLEYLCSEFDSYCKNEGVVRHKTFWAEATHTAVYLINKTPSSAIEFKTPLEKWTGHPVDYDGVKGYKFWNPATRKCIISRDVVFKEDEFVGVQSSVESTGSSSTEVGYNLVRDRTKRISKPTQRYGFADIVAYALQVVEEITEES</sequence>
<protein>
    <submittedName>
        <fullName evidence="5">Uncharacterized protein</fullName>
    </submittedName>
</protein>
<dbReference type="InterPro" id="IPR012337">
    <property type="entry name" value="RNaseH-like_sf"/>
</dbReference>
<keyword evidence="1" id="KW-0378">Hydrolase</keyword>
<dbReference type="Pfam" id="PF25597">
    <property type="entry name" value="SH3_retrovirus"/>
    <property type="match status" value="1"/>
</dbReference>
<evidence type="ECO:0000259" key="4">
    <source>
        <dbReference type="Pfam" id="PF25597"/>
    </source>
</evidence>
<evidence type="ECO:0000313" key="6">
    <source>
        <dbReference type="Proteomes" id="UP000323000"/>
    </source>
</evidence>
<dbReference type="OrthoDB" id="1739418at2759"/>
<dbReference type="EMBL" id="VAHF01000004">
    <property type="protein sequence ID" value="TXG63619.1"/>
    <property type="molecule type" value="Genomic_DNA"/>
</dbReference>
<dbReference type="Pfam" id="PF22936">
    <property type="entry name" value="Pol_BBD"/>
    <property type="match status" value="1"/>
</dbReference>
<feature type="domain" description="Retrovirus-related Pol polyprotein from transposon TNT 1-94-like beta-barrel" evidence="3">
    <location>
        <begin position="1"/>
        <end position="51"/>
    </location>
</feature>
<evidence type="ECO:0000256" key="1">
    <source>
        <dbReference type="ARBA" id="ARBA00022670"/>
    </source>
</evidence>
<keyword evidence="1" id="KW-0645">Protease</keyword>
<feature type="domain" description="GAG-pre-integrase" evidence="2">
    <location>
        <begin position="77"/>
        <end position="144"/>
    </location>
</feature>
<dbReference type="InterPro" id="IPR057670">
    <property type="entry name" value="SH3_retrovirus"/>
</dbReference>
<name>A0A5C7I3V0_9ROSI</name>
<gene>
    <name evidence="5" type="ORF">EZV62_010613</name>
</gene>
<comment type="caution">
    <text evidence="5">The sequence shown here is derived from an EMBL/GenBank/DDBJ whole genome shotgun (WGS) entry which is preliminary data.</text>
</comment>
<dbReference type="AlphaFoldDB" id="A0A5C7I3V0"/>
<dbReference type="Proteomes" id="UP000323000">
    <property type="component" value="Chromosome 4"/>
</dbReference>
<dbReference type="Pfam" id="PF13976">
    <property type="entry name" value="gag_pre-integrs"/>
    <property type="match status" value="1"/>
</dbReference>
<dbReference type="InterPro" id="IPR039537">
    <property type="entry name" value="Retrotran_Ty1/copia-like"/>
</dbReference>
<evidence type="ECO:0000313" key="5">
    <source>
        <dbReference type="EMBL" id="TXG63619.1"/>
    </source>
</evidence>
<accession>A0A5C7I3V0</accession>
<dbReference type="SUPFAM" id="SSF53098">
    <property type="entry name" value="Ribonuclease H-like"/>
    <property type="match status" value="1"/>
</dbReference>
<dbReference type="PANTHER" id="PTHR42648:SF28">
    <property type="entry name" value="TRANSPOSON-ENCODED PROTEIN WITH RIBONUCLEASE H-LIKE AND RETROVIRUS ZINC FINGER-LIKE DOMAINS"/>
    <property type="match status" value="1"/>
</dbReference>
<evidence type="ECO:0000259" key="2">
    <source>
        <dbReference type="Pfam" id="PF13976"/>
    </source>
</evidence>
<evidence type="ECO:0000259" key="3">
    <source>
        <dbReference type="Pfam" id="PF22936"/>
    </source>
</evidence>